<comment type="caution">
    <text evidence="12">The sequence shown here is derived from an EMBL/GenBank/DDBJ whole genome shotgun (WGS) entry which is preliminary data.</text>
</comment>
<dbReference type="EC" id="2.7.10.2" evidence="2"/>
<dbReference type="CDD" id="cd05387">
    <property type="entry name" value="BY-kinase"/>
    <property type="match status" value="1"/>
</dbReference>
<gene>
    <name evidence="12" type="ORF">GIW81_07070</name>
</gene>
<evidence type="ECO:0000256" key="9">
    <source>
        <dbReference type="SAM" id="Phobius"/>
    </source>
</evidence>
<keyword evidence="9" id="KW-0812">Transmembrane</keyword>
<dbReference type="NCBIfam" id="TIGR01007">
    <property type="entry name" value="eps_fam"/>
    <property type="match status" value="1"/>
</dbReference>
<evidence type="ECO:0000256" key="7">
    <source>
        <dbReference type="ARBA" id="ARBA00023137"/>
    </source>
</evidence>
<evidence type="ECO:0000256" key="2">
    <source>
        <dbReference type="ARBA" id="ARBA00011903"/>
    </source>
</evidence>
<keyword evidence="9" id="KW-0472">Membrane</keyword>
<feature type="domain" description="AAA" evidence="10">
    <location>
        <begin position="473"/>
        <end position="605"/>
    </location>
</feature>
<dbReference type="Gene3D" id="3.40.50.300">
    <property type="entry name" value="P-loop containing nucleotide triphosphate hydrolases"/>
    <property type="match status" value="1"/>
</dbReference>
<dbReference type="GO" id="GO:0005886">
    <property type="term" value="C:plasma membrane"/>
    <property type="evidence" value="ECO:0007669"/>
    <property type="project" value="TreeGrafter"/>
</dbReference>
<dbReference type="PANTHER" id="PTHR32309:SF13">
    <property type="entry name" value="FERRIC ENTEROBACTIN TRANSPORT PROTEIN FEPE"/>
    <property type="match status" value="1"/>
</dbReference>
<feature type="transmembrane region" description="Helical" evidence="9">
    <location>
        <begin position="51"/>
        <end position="71"/>
    </location>
</feature>
<evidence type="ECO:0000256" key="6">
    <source>
        <dbReference type="ARBA" id="ARBA00022840"/>
    </source>
</evidence>
<evidence type="ECO:0000256" key="4">
    <source>
        <dbReference type="ARBA" id="ARBA00022741"/>
    </source>
</evidence>
<comment type="catalytic activity">
    <reaction evidence="8">
        <text>L-tyrosyl-[protein] + ATP = O-phospho-L-tyrosyl-[protein] + ADP + H(+)</text>
        <dbReference type="Rhea" id="RHEA:10596"/>
        <dbReference type="Rhea" id="RHEA-COMP:10136"/>
        <dbReference type="Rhea" id="RHEA-COMP:20101"/>
        <dbReference type="ChEBI" id="CHEBI:15378"/>
        <dbReference type="ChEBI" id="CHEBI:30616"/>
        <dbReference type="ChEBI" id="CHEBI:46858"/>
        <dbReference type="ChEBI" id="CHEBI:61978"/>
        <dbReference type="ChEBI" id="CHEBI:456216"/>
        <dbReference type="EC" id="2.7.10.2"/>
    </reaction>
</comment>
<feature type="domain" description="Tyrosine-protein kinase G-rich" evidence="11">
    <location>
        <begin position="271"/>
        <end position="352"/>
    </location>
</feature>
<protein>
    <recommendedName>
        <fullName evidence="2">non-specific protein-tyrosine kinase</fullName>
        <ecNumber evidence="2">2.7.10.2</ecNumber>
    </recommendedName>
</protein>
<comment type="similarity">
    <text evidence="1">Belongs to the CpsD/CapB family.</text>
</comment>
<dbReference type="GO" id="GO:0004715">
    <property type="term" value="F:non-membrane spanning protein tyrosine kinase activity"/>
    <property type="evidence" value="ECO:0007669"/>
    <property type="project" value="UniProtKB-EC"/>
</dbReference>
<evidence type="ECO:0000313" key="13">
    <source>
        <dbReference type="Proteomes" id="UP000440694"/>
    </source>
</evidence>
<dbReference type="Pfam" id="PF13614">
    <property type="entry name" value="AAA_31"/>
    <property type="match status" value="1"/>
</dbReference>
<evidence type="ECO:0000256" key="5">
    <source>
        <dbReference type="ARBA" id="ARBA00022777"/>
    </source>
</evidence>
<dbReference type="InterPro" id="IPR025669">
    <property type="entry name" value="AAA_dom"/>
</dbReference>
<evidence type="ECO:0000259" key="11">
    <source>
        <dbReference type="Pfam" id="PF13807"/>
    </source>
</evidence>
<dbReference type="PANTHER" id="PTHR32309">
    <property type="entry name" value="TYROSINE-PROTEIN KINASE"/>
    <property type="match status" value="1"/>
</dbReference>
<keyword evidence="5 12" id="KW-0418">Kinase</keyword>
<evidence type="ECO:0000256" key="1">
    <source>
        <dbReference type="ARBA" id="ARBA00007316"/>
    </source>
</evidence>
<reference evidence="12 13" key="1">
    <citation type="submission" date="2019-11" db="EMBL/GenBank/DDBJ databases">
        <title>Identification of a novel strain.</title>
        <authorList>
            <person name="Xu Q."/>
            <person name="Wang G."/>
        </authorList>
    </citation>
    <scope>NUCLEOTIDE SEQUENCE [LARGE SCALE GENOMIC DNA]</scope>
    <source>
        <strain evidence="13">xq</strain>
    </source>
</reference>
<keyword evidence="7" id="KW-0829">Tyrosine-protein kinase</keyword>
<dbReference type="SUPFAM" id="SSF52540">
    <property type="entry name" value="P-loop containing nucleoside triphosphate hydrolases"/>
    <property type="match status" value="1"/>
</dbReference>
<proteinExistence type="inferred from homology"/>
<evidence type="ECO:0000313" key="12">
    <source>
        <dbReference type="EMBL" id="MTD94098.1"/>
    </source>
</evidence>
<dbReference type="GO" id="GO:0005524">
    <property type="term" value="F:ATP binding"/>
    <property type="evidence" value="ECO:0007669"/>
    <property type="project" value="UniProtKB-KW"/>
</dbReference>
<organism evidence="12 13">
    <name type="scientific">Hyphomicrobium album</name>
    <dbReference type="NCBI Taxonomy" id="2665159"/>
    <lineage>
        <taxon>Bacteria</taxon>
        <taxon>Pseudomonadati</taxon>
        <taxon>Pseudomonadota</taxon>
        <taxon>Alphaproteobacteria</taxon>
        <taxon>Hyphomicrobiales</taxon>
        <taxon>Hyphomicrobiaceae</taxon>
        <taxon>Hyphomicrobium</taxon>
    </lineage>
</organism>
<keyword evidence="6" id="KW-0067">ATP-binding</keyword>
<sequence length="674" mass="72964">MSRNTAELGPMQEQYISARIPTPVQASNHQPENFLVTHADIKRFIKRYSSLLKWSTAIGILLGAAYAWSAVPLYTAHAQIIIDPSLPKSLTDARDNIFGLDNAQVESQIQVIRSESIAQAVVKKLKLNEDPAFSGVSSSILTYPFRLLNGAPEPDALARERLALARYKNGLEVRRVGLSYSIDIFYSAPHPDLAAKLANATADAYIADQINARGLAARQGGLWLEERIDHLRKEMNAAALQAQEFRAKRDYRISPRAGAEGLPAAPREPVETRQNTLEELDSTAQTFRRIYESYLSAYTESVQKQSYPISNARVITEASAPTTKSYPRTKLILLFGGLMGALAGFGIAFCRAQLDRSVAGARQVRDELGLECLAMIPSFVDLRPPSPVTRLSAGLALAQRPSDLVRLLQRGAKSIVGRVNAWFMGSATTEEAAQETSRADLLSVVTLPFSIFSHAMKRLRTAIAIAARGRQLRSIAVTSTLPGEGKSTIAANLAALFAASGVRTLLIDGDMRRASLSRAFAPDAEQGLQEVLNGECALKDCIVRVDGSDLDLLPLSIAGLTNSPDAAPTVELAEPLLAEMQKSYDFIIFELPPLSASLDGLAVSSLVDGTIVVAEWGRTPLPLLSESIHLLRNAGANIAGVVINKIDTSTPDNGDLAGNYFSYSYAPANVERLR</sequence>
<dbReference type="EMBL" id="WMBQ01000001">
    <property type="protein sequence ID" value="MTD94098.1"/>
    <property type="molecule type" value="Genomic_DNA"/>
</dbReference>
<keyword evidence="4" id="KW-0547">Nucleotide-binding</keyword>
<dbReference type="InterPro" id="IPR027417">
    <property type="entry name" value="P-loop_NTPase"/>
</dbReference>
<dbReference type="InterPro" id="IPR005702">
    <property type="entry name" value="Wzc-like_C"/>
</dbReference>
<dbReference type="AlphaFoldDB" id="A0A6I3KI15"/>
<dbReference type="InterPro" id="IPR050445">
    <property type="entry name" value="Bact_polysacc_biosynth/exp"/>
</dbReference>
<dbReference type="Proteomes" id="UP000440694">
    <property type="component" value="Unassembled WGS sequence"/>
</dbReference>
<name>A0A6I3KI15_9HYPH</name>
<evidence type="ECO:0000256" key="3">
    <source>
        <dbReference type="ARBA" id="ARBA00022679"/>
    </source>
</evidence>
<dbReference type="InterPro" id="IPR032807">
    <property type="entry name" value="GNVR"/>
</dbReference>
<keyword evidence="9" id="KW-1133">Transmembrane helix</keyword>
<evidence type="ECO:0000256" key="8">
    <source>
        <dbReference type="ARBA" id="ARBA00051245"/>
    </source>
</evidence>
<accession>A0A6I3KI15</accession>
<keyword evidence="13" id="KW-1185">Reference proteome</keyword>
<dbReference type="Pfam" id="PF13807">
    <property type="entry name" value="GNVR"/>
    <property type="match status" value="1"/>
</dbReference>
<evidence type="ECO:0000259" key="10">
    <source>
        <dbReference type="Pfam" id="PF13614"/>
    </source>
</evidence>
<keyword evidence="3 12" id="KW-0808">Transferase</keyword>